<proteinExistence type="predicted"/>
<evidence type="ECO:0000313" key="4">
    <source>
        <dbReference type="Proteomes" id="UP001484239"/>
    </source>
</evidence>
<feature type="domain" description="DUF3887" evidence="2">
    <location>
        <begin position="43"/>
        <end position="127"/>
    </location>
</feature>
<dbReference type="Gene3D" id="3.10.450.590">
    <property type="match status" value="1"/>
</dbReference>
<keyword evidence="4" id="KW-1185">Reference proteome</keyword>
<dbReference type="EMBL" id="JBBHLI010000007">
    <property type="protein sequence ID" value="MEK9501763.1"/>
    <property type="molecule type" value="Genomic_DNA"/>
</dbReference>
<dbReference type="RefSeq" id="WP_405278776.1">
    <property type="nucleotide sequence ID" value="NZ_JBBHLI010000007.1"/>
</dbReference>
<dbReference type="Pfam" id="PF13026">
    <property type="entry name" value="DUF3887"/>
    <property type="match status" value="1"/>
</dbReference>
<protein>
    <submittedName>
        <fullName evidence="3">DUF3887 domain-containing protein</fullName>
    </submittedName>
</protein>
<reference evidence="3 4" key="1">
    <citation type="submission" date="2024-02" db="EMBL/GenBank/DDBJ databases">
        <title>A novel Gemmatimonadota bacterium.</title>
        <authorList>
            <person name="Du Z.-J."/>
            <person name="Ye Y.-Q."/>
        </authorList>
    </citation>
    <scope>NUCLEOTIDE SEQUENCE [LARGE SCALE GENOMIC DNA]</scope>
    <source>
        <strain evidence="3 4">DH-20</strain>
    </source>
</reference>
<dbReference type="InterPro" id="IPR024981">
    <property type="entry name" value="DUF3887"/>
</dbReference>
<evidence type="ECO:0000313" key="3">
    <source>
        <dbReference type="EMBL" id="MEK9501763.1"/>
    </source>
</evidence>
<evidence type="ECO:0000259" key="2">
    <source>
        <dbReference type="Pfam" id="PF13026"/>
    </source>
</evidence>
<comment type="caution">
    <text evidence="3">The sequence shown here is derived from an EMBL/GenBank/DDBJ whole genome shotgun (WGS) entry which is preliminary data.</text>
</comment>
<name>A0ABU9EAM8_9BACT</name>
<feature type="chain" id="PRO_5045255526" evidence="1">
    <location>
        <begin position="21"/>
        <end position="137"/>
    </location>
</feature>
<keyword evidence="1" id="KW-0732">Signal</keyword>
<evidence type="ECO:0000256" key="1">
    <source>
        <dbReference type="SAM" id="SignalP"/>
    </source>
</evidence>
<gene>
    <name evidence="3" type="ORF">WI372_12295</name>
</gene>
<accession>A0ABU9EAM8</accession>
<organism evidence="3 4">
    <name type="scientific">Gaopeijia maritima</name>
    <dbReference type="NCBI Taxonomy" id="3119007"/>
    <lineage>
        <taxon>Bacteria</taxon>
        <taxon>Pseudomonadati</taxon>
        <taxon>Gemmatimonadota</taxon>
        <taxon>Longimicrobiia</taxon>
        <taxon>Gaopeijiales</taxon>
        <taxon>Gaopeijiaceae</taxon>
        <taxon>Gaopeijia</taxon>
    </lineage>
</organism>
<feature type="signal peptide" evidence="1">
    <location>
        <begin position="1"/>
        <end position="20"/>
    </location>
</feature>
<dbReference type="Proteomes" id="UP001484239">
    <property type="component" value="Unassembled WGS sequence"/>
</dbReference>
<sequence>MRRTLAFAALLTALALPAAAQTPTPTPTDADPDLEELAIRWMNLLDAGHFDSAAAHVSPQVIAQMGEEQLTTLWPQITVQVGEMQDLLPERHSTLNGLHIVTMAGTFDAGVFDVNVVFDAEDRVMGFSVRPPGALDD</sequence>